<organism evidence="3 4">
    <name type="scientific">Euplotes crassus</name>
    <dbReference type="NCBI Taxonomy" id="5936"/>
    <lineage>
        <taxon>Eukaryota</taxon>
        <taxon>Sar</taxon>
        <taxon>Alveolata</taxon>
        <taxon>Ciliophora</taxon>
        <taxon>Intramacronucleata</taxon>
        <taxon>Spirotrichea</taxon>
        <taxon>Hypotrichia</taxon>
        <taxon>Euplotida</taxon>
        <taxon>Euplotidae</taxon>
        <taxon>Moneuplotes</taxon>
    </lineage>
</organism>
<dbReference type="Proteomes" id="UP001295684">
    <property type="component" value="Unassembled WGS sequence"/>
</dbReference>
<evidence type="ECO:0000256" key="1">
    <source>
        <dbReference type="SAM" id="Coils"/>
    </source>
</evidence>
<accession>A0AAD1X8U1</accession>
<dbReference type="EMBL" id="CAMPGE010002883">
    <property type="protein sequence ID" value="CAI2361695.1"/>
    <property type="molecule type" value="Genomic_DNA"/>
</dbReference>
<comment type="caution">
    <text evidence="3">The sequence shown here is derived from an EMBL/GenBank/DDBJ whole genome shotgun (WGS) entry which is preliminary data.</text>
</comment>
<keyword evidence="1" id="KW-0175">Coiled coil</keyword>
<name>A0AAD1X8U1_EUPCR</name>
<feature type="region of interest" description="Disordered" evidence="2">
    <location>
        <begin position="1"/>
        <end position="152"/>
    </location>
</feature>
<feature type="compositionally biased region" description="Basic and acidic residues" evidence="2">
    <location>
        <begin position="125"/>
        <end position="141"/>
    </location>
</feature>
<feature type="compositionally biased region" description="Polar residues" evidence="2">
    <location>
        <begin position="96"/>
        <end position="105"/>
    </location>
</feature>
<feature type="coiled-coil region" evidence="1">
    <location>
        <begin position="375"/>
        <end position="402"/>
    </location>
</feature>
<keyword evidence="4" id="KW-1185">Reference proteome</keyword>
<sequence>MSLRKMSQKSESESQRSQQEEDCPRNHTHNLRRTRSSTNTRKKTKKSDYYYPTQGRGFASGQNSPDSCSPSAREREDESAKNDLESSRPSEKSTIKTRNLRSSNKLRSKALNNVKPKRRMKRKTREPTGKKNDAKRQRMESEGDQESNDCEIPSNLNPLFEVFCKFIEDLHVEASNEVEETTQQPQQNERVERDQEVAQMNELQQFYDSLGSTIERRLCQHFVEQNITDPATIRAYIDAFLPQILAQHQEAVPNTLEEMVEGARRASDELNDQNQDCGINNTDNDSLTQDQHNYFMQQMLREKLSELLQGINQNNMQQNQIHPMFDPNNGEIYIRNIFDFKRSSYHIGAATFIQQIQRASHQAYIFKAQQMALMQRNEQNNIHEERTQNNNIQQEMIEAQQDSIQEQLIPALLQSQLQEQTTLPDLNTVSASQIQNSHQIQPGLEEARTATQKQLAELCQILNQRILSSNSGL</sequence>
<feature type="compositionally biased region" description="Basic residues" evidence="2">
    <location>
        <begin position="26"/>
        <end position="45"/>
    </location>
</feature>
<gene>
    <name evidence="3" type="ORF">ECRASSUSDP1_LOCUS3007</name>
</gene>
<feature type="compositionally biased region" description="Polar residues" evidence="2">
    <location>
        <begin position="60"/>
        <end position="70"/>
    </location>
</feature>
<feature type="compositionally biased region" description="Basic and acidic residues" evidence="2">
    <location>
        <begin position="72"/>
        <end position="94"/>
    </location>
</feature>
<reference evidence="3" key="1">
    <citation type="submission" date="2023-07" db="EMBL/GenBank/DDBJ databases">
        <authorList>
            <consortium name="AG Swart"/>
            <person name="Singh M."/>
            <person name="Singh A."/>
            <person name="Seah K."/>
            <person name="Emmerich C."/>
        </authorList>
    </citation>
    <scope>NUCLEOTIDE SEQUENCE</scope>
    <source>
        <strain evidence="3">DP1</strain>
    </source>
</reference>
<proteinExistence type="predicted"/>
<feature type="compositionally biased region" description="Basic and acidic residues" evidence="2">
    <location>
        <begin position="8"/>
        <end position="25"/>
    </location>
</feature>
<evidence type="ECO:0000256" key="2">
    <source>
        <dbReference type="SAM" id="MobiDB-lite"/>
    </source>
</evidence>
<protein>
    <submittedName>
        <fullName evidence="3">Uncharacterized protein</fullName>
    </submittedName>
</protein>
<evidence type="ECO:0000313" key="3">
    <source>
        <dbReference type="EMBL" id="CAI2361695.1"/>
    </source>
</evidence>
<evidence type="ECO:0000313" key="4">
    <source>
        <dbReference type="Proteomes" id="UP001295684"/>
    </source>
</evidence>
<dbReference type="AlphaFoldDB" id="A0AAD1X8U1"/>
<feature type="compositionally biased region" description="Basic residues" evidence="2">
    <location>
        <begin position="115"/>
        <end position="124"/>
    </location>
</feature>